<feature type="compositionally biased region" description="Low complexity" evidence="1">
    <location>
        <begin position="26"/>
        <end position="44"/>
    </location>
</feature>
<dbReference type="EMBL" id="BAAATD010000001">
    <property type="protein sequence ID" value="GAA2580515.1"/>
    <property type="molecule type" value="Genomic_DNA"/>
</dbReference>
<evidence type="ECO:0000256" key="1">
    <source>
        <dbReference type="SAM" id="MobiDB-lite"/>
    </source>
</evidence>
<sequence>MNRSLATATGAAALLAALVPAGPVNAATSPPADTDRAATAAQDPGWARTGNDLSELELIPANGTKKAPGRWSYLRFKHSNKCLTVMGASKRNGAYINQYRCLWRRNQQWQFERVAGFFGVIRNAHSGKCFDLGRGGKKGTKLWQWKCHGKNNQKFALMNPWIRSFKNYALDVTGGSKADNAPVVVWTVKRVKNQYIYATLV</sequence>
<reference evidence="4 5" key="1">
    <citation type="journal article" date="2019" name="Int. J. Syst. Evol. Microbiol.">
        <title>The Global Catalogue of Microorganisms (GCM) 10K type strain sequencing project: providing services to taxonomists for standard genome sequencing and annotation.</title>
        <authorList>
            <consortium name="The Broad Institute Genomics Platform"/>
            <consortium name="The Broad Institute Genome Sequencing Center for Infectious Disease"/>
            <person name="Wu L."/>
            <person name="Ma J."/>
        </authorList>
    </citation>
    <scope>NUCLEOTIDE SEQUENCE [LARGE SCALE GENOMIC DNA]</scope>
    <source>
        <strain evidence="4 5">JCM 6833</strain>
    </source>
</reference>
<dbReference type="CDD" id="cd00161">
    <property type="entry name" value="beta-trefoil_Ricin-like"/>
    <property type="match status" value="1"/>
</dbReference>
<dbReference type="Gene3D" id="2.80.10.50">
    <property type="match status" value="1"/>
</dbReference>
<dbReference type="PROSITE" id="PS50231">
    <property type="entry name" value="RICIN_B_LECTIN"/>
    <property type="match status" value="1"/>
</dbReference>
<accession>A0ABN3PEH8</accession>
<organism evidence="4 5">
    <name type="scientific">Actinomadura fulvescens</name>
    <dbReference type="NCBI Taxonomy" id="46160"/>
    <lineage>
        <taxon>Bacteria</taxon>
        <taxon>Bacillati</taxon>
        <taxon>Actinomycetota</taxon>
        <taxon>Actinomycetes</taxon>
        <taxon>Streptosporangiales</taxon>
        <taxon>Thermomonosporaceae</taxon>
        <taxon>Actinomadura</taxon>
    </lineage>
</organism>
<evidence type="ECO:0000313" key="5">
    <source>
        <dbReference type="Proteomes" id="UP001501509"/>
    </source>
</evidence>
<dbReference type="SMART" id="SM00458">
    <property type="entry name" value="RICIN"/>
    <property type="match status" value="1"/>
</dbReference>
<dbReference type="SUPFAM" id="SSF50370">
    <property type="entry name" value="Ricin B-like lectins"/>
    <property type="match status" value="1"/>
</dbReference>
<dbReference type="InterPro" id="IPR035992">
    <property type="entry name" value="Ricin_B-like_lectins"/>
</dbReference>
<dbReference type="Proteomes" id="UP001501509">
    <property type="component" value="Unassembled WGS sequence"/>
</dbReference>
<feature type="chain" id="PRO_5047199013" evidence="2">
    <location>
        <begin position="27"/>
        <end position="201"/>
    </location>
</feature>
<evidence type="ECO:0000313" key="4">
    <source>
        <dbReference type="EMBL" id="GAA2580515.1"/>
    </source>
</evidence>
<keyword evidence="5" id="KW-1185">Reference proteome</keyword>
<name>A0ABN3PEH8_9ACTN</name>
<dbReference type="InterPro" id="IPR000772">
    <property type="entry name" value="Ricin_B_lectin"/>
</dbReference>
<evidence type="ECO:0000256" key="2">
    <source>
        <dbReference type="SAM" id="SignalP"/>
    </source>
</evidence>
<feature type="region of interest" description="Disordered" evidence="1">
    <location>
        <begin position="26"/>
        <end position="46"/>
    </location>
</feature>
<comment type="caution">
    <text evidence="4">The sequence shown here is derived from an EMBL/GenBank/DDBJ whole genome shotgun (WGS) entry which is preliminary data.</text>
</comment>
<proteinExistence type="predicted"/>
<feature type="domain" description="Ricin B lectin" evidence="3">
    <location>
        <begin position="70"/>
        <end position="199"/>
    </location>
</feature>
<keyword evidence="2" id="KW-0732">Signal</keyword>
<protein>
    <submittedName>
        <fullName evidence="4">RICIN domain-containing protein</fullName>
    </submittedName>
</protein>
<evidence type="ECO:0000259" key="3">
    <source>
        <dbReference type="SMART" id="SM00458"/>
    </source>
</evidence>
<dbReference type="RefSeq" id="WP_344538278.1">
    <property type="nucleotide sequence ID" value="NZ_BAAATD010000001.1"/>
</dbReference>
<feature type="signal peptide" evidence="2">
    <location>
        <begin position="1"/>
        <end position="26"/>
    </location>
</feature>
<gene>
    <name evidence="4" type="ORF">GCM10010411_11320</name>
</gene>
<dbReference type="Pfam" id="PF00652">
    <property type="entry name" value="Ricin_B_lectin"/>
    <property type="match status" value="1"/>
</dbReference>